<proteinExistence type="predicted"/>
<dbReference type="AlphaFoldDB" id="A0A1B6D3D8"/>
<gene>
    <name evidence="1" type="ORF">g.19362</name>
</gene>
<name>A0A1B6D3D8_9HEMI</name>
<reference evidence="1" key="1">
    <citation type="submission" date="2015-12" db="EMBL/GenBank/DDBJ databases">
        <title>De novo transcriptome assembly of four potential Pierce s Disease insect vectors from Arizona vineyards.</title>
        <authorList>
            <person name="Tassone E.E."/>
        </authorList>
    </citation>
    <scope>NUCLEOTIDE SEQUENCE</scope>
</reference>
<evidence type="ECO:0000313" key="1">
    <source>
        <dbReference type="EMBL" id="JAS20190.1"/>
    </source>
</evidence>
<feature type="non-terminal residue" evidence="1">
    <location>
        <position position="1"/>
    </location>
</feature>
<sequence length="99" mass="10842">LQYASMPSTPTPVHITYTGCYVPVLSESTYTTGHIALVAILYCNGDRICDKKIIQHCIFINIASPTCGGNGPNGPTSVIKCLRSHKRSRQCTHGREMFV</sequence>
<dbReference type="EMBL" id="GEDC01017108">
    <property type="protein sequence ID" value="JAS20190.1"/>
    <property type="molecule type" value="Transcribed_RNA"/>
</dbReference>
<protein>
    <submittedName>
        <fullName evidence="1">Uncharacterized protein</fullName>
    </submittedName>
</protein>
<organism evidence="1">
    <name type="scientific">Clastoptera arizonana</name>
    <name type="common">Arizona spittle bug</name>
    <dbReference type="NCBI Taxonomy" id="38151"/>
    <lineage>
        <taxon>Eukaryota</taxon>
        <taxon>Metazoa</taxon>
        <taxon>Ecdysozoa</taxon>
        <taxon>Arthropoda</taxon>
        <taxon>Hexapoda</taxon>
        <taxon>Insecta</taxon>
        <taxon>Pterygota</taxon>
        <taxon>Neoptera</taxon>
        <taxon>Paraneoptera</taxon>
        <taxon>Hemiptera</taxon>
        <taxon>Auchenorrhyncha</taxon>
        <taxon>Cercopoidea</taxon>
        <taxon>Clastopteridae</taxon>
        <taxon>Clastoptera</taxon>
    </lineage>
</organism>
<accession>A0A1B6D3D8</accession>